<proteinExistence type="predicted"/>
<keyword evidence="2" id="KW-1185">Reference proteome</keyword>
<dbReference type="AlphaFoldDB" id="A0A7K1J3N3"/>
<sequence>MSQPAQHPRTAGPRVQPLIVSAAVISLVLGFDYDSEFDTKTTWTMA</sequence>
<dbReference type="Proteomes" id="UP000487882">
    <property type="component" value="Unassembled WGS sequence"/>
</dbReference>
<evidence type="ECO:0000313" key="1">
    <source>
        <dbReference type="EMBL" id="MUH59247.1"/>
    </source>
</evidence>
<evidence type="ECO:0000313" key="2">
    <source>
        <dbReference type="Proteomes" id="UP000487882"/>
    </source>
</evidence>
<reference evidence="1 2" key="1">
    <citation type="submission" date="2019-09" db="EMBL/GenBank/DDBJ databases">
        <title>Bifidobacterium canis sp. nov., isolated from the digestive tract of German Shepherd dog puppy.</title>
        <authorList>
            <person name="Bunesova V."/>
        </authorList>
    </citation>
    <scope>NUCLEOTIDE SEQUENCE [LARGE SCALE GENOMIC DNA]</scope>
    <source>
        <strain evidence="1 2">GSD1FS</strain>
    </source>
</reference>
<name>A0A7K1J3N3_9BIFI</name>
<dbReference type="RefSeq" id="WP_155588266.1">
    <property type="nucleotide sequence ID" value="NZ_WNLP01000002.1"/>
</dbReference>
<dbReference type="EMBL" id="WNLP01000002">
    <property type="protein sequence ID" value="MUH59247.1"/>
    <property type="molecule type" value="Genomic_DNA"/>
</dbReference>
<protein>
    <submittedName>
        <fullName evidence="1">Uncharacterized protein</fullName>
    </submittedName>
</protein>
<comment type="caution">
    <text evidence="1">The sequence shown here is derived from an EMBL/GenBank/DDBJ whole genome shotgun (WGS) entry which is preliminary data.</text>
</comment>
<accession>A0A7K1J3N3</accession>
<organism evidence="1 2">
    <name type="scientific">Bifidobacterium canis</name>
    <dbReference type="NCBI Taxonomy" id="2610880"/>
    <lineage>
        <taxon>Bacteria</taxon>
        <taxon>Bacillati</taxon>
        <taxon>Actinomycetota</taxon>
        <taxon>Actinomycetes</taxon>
        <taxon>Bifidobacteriales</taxon>
        <taxon>Bifidobacteriaceae</taxon>
        <taxon>Bifidobacterium</taxon>
    </lineage>
</organism>
<gene>
    <name evidence="1" type="ORF">GSD1FS_0564</name>
</gene>